<protein>
    <recommendedName>
        <fullName evidence="1">DUF6532 domain-containing protein</fullName>
    </recommendedName>
</protein>
<sequence>MLVSILTNITCISRSATNPDVILRQKPSFSHPFLQKVLSLVAFNPQSRPALDAHFPDAFDPIRLKTLAFVCTMMDFQAEEPEEFENHLMIMLADSKINLGNAEKVIRKKKQTAGLSGDALKK</sequence>
<dbReference type="EMBL" id="KN837099">
    <property type="protein sequence ID" value="KIJ48021.1"/>
    <property type="molecule type" value="Genomic_DNA"/>
</dbReference>
<proteinExistence type="predicted"/>
<name>A0A0C9W600_SPHS4</name>
<keyword evidence="3" id="KW-1185">Reference proteome</keyword>
<evidence type="ECO:0000259" key="1">
    <source>
        <dbReference type="Pfam" id="PF20149"/>
    </source>
</evidence>
<evidence type="ECO:0000313" key="2">
    <source>
        <dbReference type="EMBL" id="KIJ48021.1"/>
    </source>
</evidence>
<dbReference type="InterPro" id="IPR045341">
    <property type="entry name" value="DUF6532"/>
</dbReference>
<accession>A0A0C9W600</accession>
<gene>
    <name evidence="2" type="ORF">M422DRAFT_248172</name>
</gene>
<evidence type="ECO:0000313" key="3">
    <source>
        <dbReference type="Proteomes" id="UP000054279"/>
    </source>
</evidence>
<reference evidence="2 3" key="1">
    <citation type="submission" date="2014-06" db="EMBL/GenBank/DDBJ databases">
        <title>Evolutionary Origins and Diversification of the Mycorrhizal Mutualists.</title>
        <authorList>
            <consortium name="DOE Joint Genome Institute"/>
            <consortium name="Mycorrhizal Genomics Consortium"/>
            <person name="Kohler A."/>
            <person name="Kuo A."/>
            <person name="Nagy L.G."/>
            <person name="Floudas D."/>
            <person name="Copeland A."/>
            <person name="Barry K.W."/>
            <person name="Cichocki N."/>
            <person name="Veneault-Fourrey C."/>
            <person name="LaButti K."/>
            <person name="Lindquist E.A."/>
            <person name="Lipzen A."/>
            <person name="Lundell T."/>
            <person name="Morin E."/>
            <person name="Murat C."/>
            <person name="Riley R."/>
            <person name="Ohm R."/>
            <person name="Sun H."/>
            <person name="Tunlid A."/>
            <person name="Henrissat B."/>
            <person name="Grigoriev I.V."/>
            <person name="Hibbett D.S."/>
            <person name="Martin F."/>
        </authorList>
    </citation>
    <scope>NUCLEOTIDE SEQUENCE [LARGE SCALE GENOMIC DNA]</scope>
    <source>
        <strain evidence="2 3">SS14</strain>
    </source>
</reference>
<organism evidence="2 3">
    <name type="scientific">Sphaerobolus stellatus (strain SS14)</name>
    <dbReference type="NCBI Taxonomy" id="990650"/>
    <lineage>
        <taxon>Eukaryota</taxon>
        <taxon>Fungi</taxon>
        <taxon>Dikarya</taxon>
        <taxon>Basidiomycota</taxon>
        <taxon>Agaricomycotina</taxon>
        <taxon>Agaricomycetes</taxon>
        <taxon>Phallomycetidae</taxon>
        <taxon>Geastrales</taxon>
        <taxon>Sphaerobolaceae</taxon>
        <taxon>Sphaerobolus</taxon>
    </lineage>
</organism>
<dbReference type="HOGENOM" id="CLU_2028218_0_0_1"/>
<dbReference type="AlphaFoldDB" id="A0A0C9W600"/>
<dbReference type="Pfam" id="PF20149">
    <property type="entry name" value="DUF6532"/>
    <property type="match status" value="1"/>
</dbReference>
<feature type="domain" description="DUF6532" evidence="1">
    <location>
        <begin position="27"/>
        <end position="76"/>
    </location>
</feature>
<dbReference type="Proteomes" id="UP000054279">
    <property type="component" value="Unassembled WGS sequence"/>
</dbReference>